<evidence type="ECO:0000313" key="3">
    <source>
        <dbReference type="EMBL" id="ASP40167.1"/>
    </source>
</evidence>
<dbReference type="Proteomes" id="UP000202440">
    <property type="component" value="Chromosome"/>
</dbReference>
<keyword evidence="2" id="KW-0732">Signal</keyword>
<reference evidence="3 4" key="1">
    <citation type="submission" date="2017-07" db="EMBL/GenBank/DDBJ databases">
        <title>Annotated genome sequence of Bacterioplanes sanyensis isolated from Red Sea.</title>
        <authorList>
            <person name="Rehman Z.U."/>
        </authorList>
    </citation>
    <scope>NUCLEOTIDE SEQUENCE [LARGE SCALE GENOMIC DNA]</scope>
    <source>
        <strain evidence="3 4">NV9</strain>
    </source>
</reference>
<feature type="region of interest" description="Disordered" evidence="1">
    <location>
        <begin position="884"/>
        <end position="909"/>
    </location>
</feature>
<sequence length="1064" mass="118119">MKRILILALWWLASSVCALNPSGFEQFTHFGHVMVRVPVTTEDGEPVWAEYNEQGGHSRLRSLDGKRGVVRSAAEVRAYQAQLAQFRAQYQNAIEILSIDQFRSGGLLTADDRPITGWPNGRSDALVVAIPAKEKRFNDNGRQIDHYFFPVNESTLSSSVGESVTSLFFDEDGNELYRSNDRIGLLTAYHTDSSGEVPDATEYDPPSGLISLNRDSYEVLGPVSGVYIETFGGVGIQSGASDTSGSYVIRGRLSPCPGFSYFPEVDGYARLFYSNFHPRGVPSIPYHLRRRSYNACIGYGAFPPGLDLGGLMAQTAVIGIVAGTPENITTLNYSVGVHMLVGQAYMMGVEVGGQTEYHAEASPQNPYEVKTDYDGDGQLDATQRGAFNAEGLFEANPDGDRYGVFFSASPRSDGQPNITRIVDTAPYIASTGLLKTISEDDFKNTDILVFRESTGELIVERSGLKGDENYVMGDTSVSTGFNYSVAIRSPEDMFSIRAMGAGNFVEFQAKQKVNPDLQAFDADFIRTGERIRVVMINRATGYMGTAITPLTATYTGGDISVYVPPILMGPPNLKVWTTRRFGREGLLANSDDVRRTISNEGAATTNDTVIEVHTEWLDASGYPLPAGLKGRGYTGRVTRQVANDGDVFDSGVKEFAIDPGRQLQKLDFDNNQAYHHYVQVNAQPEGEQNDFSTGDHTGVLRHRPSRYVPVKVPLYDEQSTEFERSRLAQDSSLDSRDITPHFNWVHRPELSFSVIDLTMQEINLQSENEDGTVERINLIDDTAPVINSADDLVELVFQLTTSQYQRITPLEAKREYIFALGDFEVMFNVTPGDDGQQHIVFDNLEHLAELDVEDYLSLSLYLNHDAQNVLWEWGFTTLDVDIDSDNDNGTDEPDRSLPEEAIETTDQHPSKRIRLNMGDINGNDIPDFAEFEYLDAKGEQMNKKFVPFVVEIPTHVPIAKGQLTFVYSGSDPLLVQEANDPAKEGKKIYTPAPGGQRLWRKNADKKRSPKGLQQGGDYLTPNTGFTLEELGYSDNKRVQTLYIEALQRSDFRGARVELVLEYDQ</sequence>
<feature type="signal peptide" evidence="2">
    <location>
        <begin position="1"/>
        <end position="18"/>
    </location>
</feature>
<evidence type="ECO:0000256" key="2">
    <source>
        <dbReference type="SAM" id="SignalP"/>
    </source>
</evidence>
<evidence type="ECO:0000313" key="4">
    <source>
        <dbReference type="Proteomes" id="UP000202440"/>
    </source>
</evidence>
<accession>A0A222FMB5</accession>
<protein>
    <submittedName>
        <fullName evidence="3">Uncharacterized protein</fullName>
    </submittedName>
</protein>
<keyword evidence="4" id="KW-1185">Reference proteome</keyword>
<dbReference type="KEGG" id="bsan:CHH28_16445"/>
<proteinExistence type="predicted"/>
<feature type="chain" id="PRO_5012465783" evidence="2">
    <location>
        <begin position="19"/>
        <end position="1064"/>
    </location>
</feature>
<dbReference type="AlphaFoldDB" id="A0A222FMB5"/>
<name>A0A222FMB5_9GAMM</name>
<gene>
    <name evidence="3" type="ORF">CHH28_16445</name>
</gene>
<dbReference type="OrthoDB" id="6740080at2"/>
<organism evidence="3 4">
    <name type="scientific">Bacterioplanes sanyensis</name>
    <dbReference type="NCBI Taxonomy" id="1249553"/>
    <lineage>
        <taxon>Bacteria</taxon>
        <taxon>Pseudomonadati</taxon>
        <taxon>Pseudomonadota</taxon>
        <taxon>Gammaproteobacteria</taxon>
        <taxon>Oceanospirillales</taxon>
        <taxon>Oceanospirillaceae</taxon>
        <taxon>Bacterioplanes</taxon>
    </lineage>
</organism>
<evidence type="ECO:0000256" key="1">
    <source>
        <dbReference type="SAM" id="MobiDB-lite"/>
    </source>
</evidence>
<dbReference type="EMBL" id="CP022530">
    <property type="protein sequence ID" value="ASP40167.1"/>
    <property type="molecule type" value="Genomic_DNA"/>
</dbReference>
<dbReference type="RefSeq" id="WP_094061338.1">
    <property type="nucleotide sequence ID" value="NZ_CP022530.1"/>
</dbReference>